<protein>
    <submittedName>
        <fullName evidence="2">Uncharacterized protein</fullName>
    </submittedName>
</protein>
<evidence type="ECO:0000256" key="1">
    <source>
        <dbReference type="SAM" id="SignalP"/>
    </source>
</evidence>
<keyword evidence="1" id="KW-0732">Signal</keyword>
<proteinExistence type="predicted"/>
<organism evidence="2">
    <name type="scientific">Arundo donax</name>
    <name type="common">Giant reed</name>
    <name type="synonym">Donax arundinaceus</name>
    <dbReference type="NCBI Taxonomy" id="35708"/>
    <lineage>
        <taxon>Eukaryota</taxon>
        <taxon>Viridiplantae</taxon>
        <taxon>Streptophyta</taxon>
        <taxon>Embryophyta</taxon>
        <taxon>Tracheophyta</taxon>
        <taxon>Spermatophyta</taxon>
        <taxon>Magnoliopsida</taxon>
        <taxon>Liliopsida</taxon>
        <taxon>Poales</taxon>
        <taxon>Poaceae</taxon>
        <taxon>PACMAD clade</taxon>
        <taxon>Arundinoideae</taxon>
        <taxon>Arundineae</taxon>
        <taxon>Arundo</taxon>
    </lineage>
</organism>
<dbReference type="EMBL" id="GBRH01267907">
    <property type="protein sequence ID" value="JAD29988.1"/>
    <property type="molecule type" value="Transcribed_RNA"/>
</dbReference>
<reference evidence="2" key="2">
    <citation type="journal article" date="2015" name="Data Brief">
        <title>Shoot transcriptome of the giant reed, Arundo donax.</title>
        <authorList>
            <person name="Barrero R.A."/>
            <person name="Guerrero F.D."/>
            <person name="Moolhuijzen P."/>
            <person name="Goolsby J.A."/>
            <person name="Tidwell J."/>
            <person name="Bellgard S.E."/>
            <person name="Bellgard M.I."/>
        </authorList>
    </citation>
    <scope>NUCLEOTIDE SEQUENCE</scope>
    <source>
        <tissue evidence="2">Shoot tissue taken approximately 20 cm above the soil surface</tissue>
    </source>
</reference>
<accession>A0A0A8YX21</accession>
<name>A0A0A8YX21_ARUDO</name>
<feature type="signal peptide" evidence="1">
    <location>
        <begin position="1"/>
        <end position="24"/>
    </location>
</feature>
<evidence type="ECO:0000313" key="2">
    <source>
        <dbReference type="EMBL" id="JAD29988.1"/>
    </source>
</evidence>
<sequence length="102" mass="11010">MPSLRPILLLAAVLLSSSATHCVAEDDTFLPPATSAPFPFCPTRPAGASTTPFPWSPPPPQQMTVYPQYPGFFPSGARHVRSRAVAWLPLASLLSAFFMLLQ</sequence>
<dbReference type="AlphaFoldDB" id="A0A0A8YX21"/>
<reference evidence="2" key="1">
    <citation type="submission" date="2014-09" db="EMBL/GenBank/DDBJ databases">
        <authorList>
            <person name="Magalhaes I.L.F."/>
            <person name="Oliveira U."/>
            <person name="Santos F.R."/>
            <person name="Vidigal T.H.D.A."/>
            <person name="Brescovit A.D."/>
            <person name="Santos A.J."/>
        </authorList>
    </citation>
    <scope>NUCLEOTIDE SEQUENCE</scope>
    <source>
        <tissue evidence="2">Shoot tissue taken approximately 20 cm above the soil surface</tissue>
    </source>
</reference>
<feature type="chain" id="PRO_5002044864" evidence="1">
    <location>
        <begin position="25"/>
        <end position="102"/>
    </location>
</feature>